<evidence type="ECO:0008006" key="6">
    <source>
        <dbReference type="Google" id="ProtNLM"/>
    </source>
</evidence>
<evidence type="ECO:0000313" key="5">
    <source>
        <dbReference type="Proteomes" id="UP000245293"/>
    </source>
</evidence>
<dbReference type="RefSeq" id="WP_146193264.1">
    <property type="nucleotide sequence ID" value="NZ_QETF01000016.1"/>
</dbReference>
<evidence type="ECO:0000256" key="2">
    <source>
        <dbReference type="ARBA" id="ARBA00023172"/>
    </source>
</evidence>
<sequence length="486" mass="55315">MGTKHQYLPTTLVQIPSKGNKWFVVATKPLELQTGKNIQRRVSTKTTDRREAGRRWHEIEAEIWANFDKQIAGLSDSQGKIWAEEFAAVMGYESAGPQDQYAWRKLQNAAQFILDNPSIHTEAHYYAALNFVTFEVEDYARRAQGQPIDSNHLPDPSSEPDATPVDIKNRTSCPSILEWLPVYMADKKWSGVREKTKKSAENRIRACAKIIGNLPLDQIMLTHGHQIAEKLDEQGKANRTIHTYTNNLSLLLDHAVAKAINTTVTPNQHFLSVNPIKGLSLRGYGSEKRSWEALEEDQLYALFAQDMPDTDRLLLSILLTTGMREDEAALLKWEQLKTDRNGIRYFDLSIGAVVKNDKFSARTVALPDCLKLPEKGTGRIFPQWQTDLDGKASNKVSKHLNVNYFHPVRYGPDDDRKVVHSLRHNLTGLMLNLTDPAPSSEHMDWITGHGMEGSKSESERQRTYRKDPDVLVKYNIVNRIKHPWLK</sequence>
<organism evidence="4 5">
    <name type="scientific">Salibaculum griseiflavum</name>
    <dbReference type="NCBI Taxonomy" id="1914409"/>
    <lineage>
        <taxon>Bacteria</taxon>
        <taxon>Pseudomonadati</taxon>
        <taxon>Pseudomonadota</taxon>
        <taxon>Alphaproteobacteria</taxon>
        <taxon>Rhodobacterales</taxon>
        <taxon>Roseobacteraceae</taxon>
        <taxon>Salibaculum</taxon>
    </lineage>
</organism>
<proteinExistence type="predicted"/>
<dbReference type="GO" id="GO:0015074">
    <property type="term" value="P:DNA integration"/>
    <property type="evidence" value="ECO:0007669"/>
    <property type="project" value="InterPro"/>
</dbReference>
<dbReference type="InterPro" id="IPR011010">
    <property type="entry name" value="DNA_brk_join_enz"/>
</dbReference>
<name>A0A2V1P2W7_9RHOB</name>
<dbReference type="Proteomes" id="UP000245293">
    <property type="component" value="Unassembled WGS sequence"/>
</dbReference>
<evidence type="ECO:0000313" key="4">
    <source>
        <dbReference type="EMBL" id="PWG16184.1"/>
    </source>
</evidence>
<dbReference type="AlphaFoldDB" id="A0A2V1P2W7"/>
<dbReference type="InterPro" id="IPR010998">
    <property type="entry name" value="Integrase_recombinase_N"/>
</dbReference>
<dbReference type="GO" id="GO:0006310">
    <property type="term" value="P:DNA recombination"/>
    <property type="evidence" value="ECO:0007669"/>
    <property type="project" value="UniProtKB-KW"/>
</dbReference>
<dbReference type="OrthoDB" id="7222937at2"/>
<keyword evidence="5" id="KW-1185">Reference proteome</keyword>
<accession>A0A2V1P2W7</accession>
<dbReference type="InterPro" id="IPR013762">
    <property type="entry name" value="Integrase-like_cat_sf"/>
</dbReference>
<dbReference type="Gene3D" id="1.10.150.130">
    <property type="match status" value="1"/>
</dbReference>
<protein>
    <recommendedName>
        <fullName evidence="6">Tyr recombinase domain-containing protein</fullName>
    </recommendedName>
</protein>
<dbReference type="GO" id="GO:0003677">
    <property type="term" value="F:DNA binding"/>
    <property type="evidence" value="ECO:0007669"/>
    <property type="project" value="UniProtKB-KW"/>
</dbReference>
<dbReference type="EMBL" id="QETF01000016">
    <property type="protein sequence ID" value="PWG16184.1"/>
    <property type="molecule type" value="Genomic_DNA"/>
</dbReference>
<keyword evidence="2" id="KW-0233">DNA recombination</keyword>
<comment type="caution">
    <text evidence="4">The sequence shown here is derived from an EMBL/GenBank/DDBJ whole genome shotgun (WGS) entry which is preliminary data.</text>
</comment>
<evidence type="ECO:0000256" key="1">
    <source>
        <dbReference type="ARBA" id="ARBA00023125"/>
    </source>
</evidence>
<feature type="region of interest" description="Disordered" evidence="3">
    <location>
        <begin position="146"/>
        <end position="167"/>
    </location>
</feature>
<dbReference type="SUPFAM" id="SSF56349">
    <property type="entry name" value="DNA breaking-rejoining enzymes"/>
    <property type="match status" value="1"/>
</dbReference>
<keyword evidence="1" id="KW-0238">DNA-binding</keyword>
<dbReference type="Gene3D" id="1.10.443.10">
    <property type="entry name" value="Intergrase catalytic core"/>
    <property type="match status" value="1"/>
</dbReference>
<reference evidence="5" key="1">
    <citation type="submission" date="2018-05" db="EMBL/GenBank/DDBJ databases">
        <authorList>
            <person name="Du Z."/>
            <person name="Wang X."/>
        </authorList>
    </citation>
    <scope>NUCLEOTIDE SEQUENCE [LARGE SCALE GENOMIC DNA]</scope>
    <source>
        <strain evidence="5">WDS4C29</strain>
    </source>
</reference>
<evidence type="ECO:0000256" key="3">
    <source>
        <dbReference type="SAM" id="MobiDB-lite"/>
    </source>
</evidence>
<gene>
    <name evidence="4" type="ORF">DFK10_12630</name>
</gene>